<dbReference type="PANTHER" id="PTHR15615">
    <property type="match status" value="1"/>
</dbReference>
<feature type="domain" description="Cyclin N-terminal" evidence="2">
    <location>
        <begin position="83"/>
        <end position="185"/>
    </location>
</feature>
<name>A0A1X0QSB4_RHIZD</name>
<proteinExistence type="predicted"/>
<dbReference type="GO" id="GO:0005634">
    <property type="term" value="C:nucleus"/>
    <property type="evidence" value="ECO:0007669"/>
    <property type="project" value="TreeGrafter"/>
</dbReference>
<dbReference type="CDD" id="cd20557">
    <property type="entry name" value="CYCLIN_ScPCL1-like"/>
    <property type="match status" value="1"/>
</dbReference>
<dbReference type="AlphaFoldDB" id="A0A1X0QSB4"/>
<feature type="chain" id="PRO_5012936320" evidence="1">
    <location>
        <begin position="24"/>
        <end position="216"/>
    </location>
</feature>
<protein>
    <submittedName>
        <fullName evidence="3">Cyclin-like protein</fullName>
    </submittedName>
</protein>
<dbReference type="GO" id="GO:0000307">
    <property type="term" value="C:cyclin-dependent protein kinase holoenzyme complex"/>
    <property type="evidence" value="ECO:0007669"/>
    <property type="project" value="TreeGrafter"/>
</dbReference>
<evidence type="ECO:0000313" key="3">
    <source>
        <dbReference type="EMBL" id="ORE02629.1"/>
    </source>
</evidence>
<dbReference type="OrthoDB" id="10250320at2759"/>
<dbReference type="InterPro" id="IPR036915">
    <property type="entry name" value="Cyclin-like_sf"/>
</dbReference>
<evidence type="ECO:0000259" key="2">
    <source>
        <dbReference type="Pfam" id="PF00134"/>
    </source>
</evidence>
<dbReference type="GO" id="GO:0016538">
    <property type="term" value="F:cyclin-dependent protein serine/threonine kinase regulator activity"/>
    <property type="evidence" value="ECO:0007669"/>
    <property type="project" value="TreeGrafter"/>
</dbReference>
<dbReference type="GO" id="GO:0019901">
    <property type="term" value="F:protein kinase binding"/>
    <property type="evidence" value="ECO:0007669"/>
    <property type="project" value="InterPro"/>
</dbReference>
<gene>
    <name evidence="3" type="ORF">BCV72DRAFT_234453</name>
</gene>
<dbReference type="Gene3D" id="1.10.472.10">
    <property type="entry name" value="Cyclin-like"/>
    <property type="match status" value="1"/>
</dbReference>
<keyword evidence="1" id="KW-0732">Signal</keyword>
<dbReference type="EMBL" id="KV922040">
    <property type="protein sequence ID" value="ORE02629.1"/>
    <property type="molecule type" value="Genomic_DNA"/>
</dbReference>
<organism evidence="3">
    <name type="scientific">Rhizopus microsporus var. microsporus</name>
    <dbReference type="NCBI Taxonomy" id="86635"/>
    <lineage>
        <taxon>Eukaryota</taxon>
        <taxon>Fungi</taxon>
        <taxon>Fungi incertae sedis</taxon>
        <taxon>Mucoromycota</taxon>
        <taxon>Mucoromycotina</taxon>
        <taxon>Mucoromycetes</taxon>
        <taxon>Mucorales</taxon>
        <taxon>Mucorineae</taxon>
        <taxon>Rhizopodaceae</taxon>
        <taxon>Rhizopus</taxon>
    </lineage>
</organism>
<dbReference type="InterPro" id="IPR013922">
    <property type="entry name" value="Cyclin_PHO80-like"/>
</dbReference>
<sequence length="216" mass="24726">MTHSTPSLFSSFFFFSFWHFAHFKLDMLISPPVATRRDIPPGFIDFASSSFDAIFYSNTVDSTPETTTKATTTTTTGEIQKRSSHLPDLIPFISLITEKCDVQPVHLVMALMYVQRFRRCLPAGYKAEPEAAHRIFVASLLIASKYSEDRCLSTKQVVRATGDVWSIKEITRMELAFLRFLHWDLYISYEEMVHFLKGLNFDVNTILPSVSLDDTF</sequence>
<dbReference type="VEuPathDB" id="FungiDB:BCV72DRAFT_234453"/>
<evidence type="ECO:0000256" key="1">
    <source>
        <dbReference type="SAM" id="SignalP"/>
    </source>
</evidence>
<dbReference type="InterPro" id="IPR006671">
    <property type="entry name" value="Cyclin_N"/>
</dbReference>
<dbReference type="Pfam" id="PF00134">
    <property type="entry name" value="Cyclin_N"/>
    <property type="match status" value="1"/>
</dbReference>
<dbReference type="SUPFAM" id="SSF47954">
    <property type="entry name" value="Cyclin-like"/>
    <property type="match status" value="1"/>
</dbReference>
<feature type="signal peptide" evidence="1">
    <location>
        <begin position="1"/>
        <end position="23"/>
    </location>
</feature>
<dbReference type="PANTHER" id="PTHR15615:SF108">
    <property type="entry name" value="PROTEIN CNPPD1"/>
    <property type="match status" value="1"/>
</dbReference>
<dbReference type="Proteomes" id="UP000242414">
    <property type="component" value="Unassembled WGS sequence"/>
</dbReference>
<reference evidence="3" key="1">
    <citation type="journal article" date="2016" name="Proc. Natl. Acad. Sci. U.S.A.">
        <title>Lipid metabolic changes in an early divergent fungus govern the establishment of a mutualistic symbiosis with endobacteria.</title>
        <authorList>
            <person name="Lastovetsky O.A."/>
            <person name="Gaspar M.L."/>
            <person name="Mondo S.J."/>
            <person name="LaButti K.M."/>
            <person name="Sandor L."/>
            <person name="Grigoriev I.V."/>
            <person name="Henry S.A."/>
            <person name="Pawlowska T.E."/>
        </authorList>
    </citation>
    <scope>NUCLEOTIDE SEQUENCE [LARGE SCALE GENOMIC DNA]</scope>
    <source>
        <strain evidence="3">ATCC 52814</strain>
    </source>
</reference>
<accession>A0A1X0QSB4</accession>